<reference evidence="1" key="1">
    <citation type="submission" date="2014-12" db="EMBL/GenBank/DDBJ databases">
        <title>Insight into the proteome of Arion vulgaris.</title>
        <authorList>
            <person name="Aradska J."/>
            <person name="Bulat T."/>
            <person name="Smidak R."/>
            <person name="Sarate P."/>
            <person name="Gangsoo J."/>
            <person name="Sialana F."/>
            <person name="Bilban M."/>
            <person name="Lubec G."/>
        </authorList>
    </citation>
    <scope>NUCLEOTIDE SEQUENCE</scope>
    <source>
        <tissue evidence="1">Skin</tissue>
    </source>
</reference>
<accession>A0A0B7AS86</accession>
<protein>
    <submittedName>
        <fullName evidence="1">Uncharacterized protein</fullName>
    </submittedName>
</protein>
<dbReference type="EMBL" id="HACG01035920">
    <property type="protein sequence ID" value="CEK82785.1"/>
    <property type="molecule type" value="Transcribed_RNA"/>
</dbReference>
<evidence type="ECO:0000313" key="1">
    <source>
        <dbReference type="EMBL" id="CEK82785.1"/>
    </source>
</evidence>
<name>A0A0B7AS86_9EUPU</name>
<organism evidence="1">
    <name type="scientific">Arion vulgaris</name>
    <dbReference type="NCBI Taxonomy" id="1028688"/>
    <lineage>
        <taxon>Eukaryota</taxon>
        <taxon>Metazoa</taxon>
        <taxon>Spiralia</taxon>
        <taxon>Lophotrochozoa</taxon>
        <taxon>Mollusca</taxon>
        <taxon>Gastropoda</taxon>
        <taxon>Heterobranchia</taxon>
        <taxon>Euthyneura</taxon>
        <taxon>Panpulmonata</taxon>
        <taxon>Eupulmonata</taxon>
        <taxon>Stylommatophora</taxon>
        <taxon>Helicina</taxon>
        <taxon>Arionoidea</taxon>
        <taxon>Arionidae</taxon>
        <taxon>Arion</taxon>
    </lineage>
</organism>
<proteinExistence type="predicted"/>
<dbReference type="AlphaFoldDB" id="A0A0B7AS86"/>
<sequence length="63" mass="7036">MFLMSLTKPTIDLLDHHHYTSVNNHPASSTLHLRPSLMLRSLCSAAEILCKKEITSETVTEAT</sequence>
<gene>
    <name evidence="1" type="primary">ORF133532</name>
</gene>